<keyword evidence="2" id="KW-1185">Reference proteome</keyword>
<reference evidence="1 2" key="1">
    <citation type="submission" date="2016-10" db="EMBL/GenBank/DDBJ databases">
        <authorList>
            <person name="de Groot N.N."/>
        </authorList>
    </citation>
    <scope>NUCLEOTIDE SEQUENCE [LARGE SCALE GENOMIC DNA]</scope>
    <source>
        <strain evidence="1 2">DSM 26130</strain>
    </source>
</reference>
<dbReference type="AlphaFoldDB" id="A0A1I2BLY9"/>
<evidence type="ECO:0000313" key="2">
    <source>
        <dbReference type="Proteomes" id="UP000198598"/>
    </source>
</evidence>
<dbReference type="STRING" id="662367.SAMN05216167_115137"/>
<sequence>MSATSRILRNTGTYKPAYTGELRQVDEQRSKREEIIRLALSSYGHLIPIMASFRVDYLGMLIHQIYDQENPRNSLVASICLLNGDAYCPFQRLANGSFRQL</sequence>
<dbReference type="Proteomes" id="UP000198598">
    <property type="component" value="Unassembled WGS sequence"/>
</dbReference>
<accession>A0A1I2BLY9</accession>
<proteinExistence type="predicted"/>
<name>A0A1I2BLY9_9BACT</name>
<gene>
    <name evidence="1" type="ORF">SAMN05216167_115137</name>
</gene>
<organism evidence="1 2">
    <name type="scientific">Spirosoma endophyticum</name>
    <dbReference type="NCBI Taxonomy" id="662367"/>
    <lineage>
        <taxon>Bacteria</taxon>
        <taxon>Pseudomonadati</taxon>
        <taxon>Bacteroidota</taxon>
        <taxon>Cytophagia</taxon>
        <taxon>Cytophagales</taxon>
        <taxon>Cytophagaceae</taxon>
        <taxon>Spirosoma</taxon>
    </lineage>
</organism>
<dbReference type="EMBL" id="FOLQ01000015">
    <property type="protein sequence ID" value="SFE56937.1"/>
    <property type="molecule type" value="Genomic_DNA"/>
</dbReference>
<dbReference type="OrthoDB" id="962056at2"/>
<protein>
    <submittedName>
        <fullName evidence="1">Uncharacterized protein</fullName>
    </submittedName>
</protein>
<dbReference type="RefSeq" id="WP_093832036.1">
    <property type="nucleotide sequence ID" value="NZ_FOLQ01000015.1"/>
</dbReference>
<evidence type="ECO:0000313" key="1">
    <source>
        <dbReference type="EMBL" id="SFE56937.1"/>
    </source>
</evidence>